<evidence type="ECO:0000313" key="1">
    <source>
        <dbReference type="EMBL" id="SHF77897.1"/>
    </source>
</evidence>
<name>A0A1M5EFD2_9RHOB</name>
<dbReference type="Proteomes" id="UP000184144">
    <property type="component" value="Unassembled WGS sequence"/>
</dbReference>
<proteinExistence type="predicted"/>
<dbReference type="InterPro" id="IPR058227">
    <property type="entry name" value="RSP_7527-like"/>
</dbReference>
<evidence type="ECO:0000313" key="2">
    <source>
        <dbReference type="Proteomes" id="UP000184144"/>
    </source>
</evidence>
<dbReference type="STRING" id="1486859.SAMN05444273_11231"/>
<dbReference type="RefSeq" id="WP_175549201.1">
    <property type="nucleotide sequence ID" value="NZ_FQUV01000012.1"/>
</dbReference>
<dbReference type="AlphaFoldDB" id="A0A1M5EFD2"/>
<dbReference type="EMBL" id="FQUV01000012">
    <property type="protein sequence ID" value="SHF77897.1"/>
    <property type="molecule type" value="Genomic_DNA"/>
</dbReference>
<protein>
    <submittedName>
        <fullName evidence="1">Uncharacterized protein</fullName>
    </submittedName>
</protein>
<accession>A0A1M5EFD2</accession>
<sequence length="52" mass="5662">MTHLNDAPIDMHAIELEARKMRAEYTAQLMASARAWIASKFSASVPASAKTA</sequence>
<gene>
    <name evidence="1" type="ORF">SAMN05444273_11231</name>
</gene>
<organism evidence="1 2">
    <name type="scientific">Litoreibacter ascidiaceicola</name>
    <dbReference type="NCBI Taxonomy" id="1486859"/>
    <lineage>
        <taxon>Bacteria</taxon>
        <taxon>Pseudomonadati</taxon>
        <taxon>Pseudomonadota</taxon>
        <taxon>Alphaproteobacteria</taxon>
        <taxon>Rhodobacterales</taxon>
        <taxon>Roseobacteraceae</taxon>
        <taxon>Litoreibacter</taxon>
    </lineage>
</organism>
<keyword evidence="2" id="KW-1185">Reference proteome</keyword>
<reference evidence="2" key="1">
    <citation type="submission" date="2016-11" db="EMBL/GenBank/DDBJ databases">
        <authorList>
            <person name="Varghese N."/>
            <person name="Submissions S."/>
        </authorList>
    </citation>
    <scope>NUCLEOTIDE SEQUENCE [LARGE SCALE GENOMIC DNA]</scope>
    <source>
        <strain evidence="2">DSM 100566</strain>
    </source>
</reference>
<dbReference type="NCBIfam" id="NF046098">
    <property type="entry name" value="RSP_7527_fam"/>
    <property type="match status" value="1"/>
</dbReference>